<dbReference type="Gene3D" id="2.40.110.10">
    <property type="entry name" value="Butyryl-CoA Dehydrogenase, subunit A, domain 2"/>
    <property type="match status" value="1"/>
</dbReference>
<dbReference type="InterPro" id="IPR009100">
    <property type="entry name" value="AcylCoA_DH/oxidase_NM_dom_sf"/>
</dbReference>
<accession>A0A9X8D931</accession>
<dbReference type="InterPro" id="IPR036250">
    <property type="entry name" value="AcylCo_DH-like_C"/>
</dbReference>
<keyword evidence="1" id="KW-0560">Oxidoreductase</keyword>
<dbReference type="Gene3D" id="1.10.540.10">
    <property type="entry name" value="Acyl-CoA dehydrogenase/oxidase, N-terminal domain"/>
    <property type="match status" value="1"/>
</dbReference>
<dbReference type="InterPro" id="IPR037069">
    <property type="entry name" value="AcylCoA_DH/ox_N_sf"/>
</dbReference>
<dbReference type="GO" id="GO:0005737">
    <property type="term" value="C:cytoplasm"/>
    <property type="evidence" value="ECO:0007669"/>
    <property type="project" value="TreeGrafter"/>
</dbReference>
<dbReference type="SUPFAM" id="SSF47203">
    <property type="entry name" value="Acyl-CoA dehydrogenase C-terminal domain-like"/>
    <property type="match status" value="1"/>
</dbReference>
<protein>
    <submittedName>
        <fullName evidence="4">Acyl-CoA dehydrogenase</fullName>
    </submittedName>
</protein>
<dbReference type="OrthoDB" id="6184213at2"/>
<dbReference type="EMBL" id="QXMN01000002">
    <property type="protein sequence ID" value="RIX84728.1"/>
    <property type="molecule type" value="Genomic_DNA"/>
</dbReference>
<dbReference type="PANTHER" id="PTHR48083">
    <property type="entry name" value="MEDIUM-CHAIN SPECIFIC ACYL-COA DEHYDROGENASE, MITOCHONDRIAL-RELATED"/>
    <property type="match status" value="1"/>
</dbReference>
<dbReference type="SUPFAM" id="SSF56645">
    <property type="entry name" value="Acyl-CoA dehydrogenase NM domain-like"/>
    <property type="match status" value="1"/>
</dbReference>
<proteinExistence type="predicted"/>
<evidence type="ECO:0000259" key="3">
    <source>
        <dbReference type="Pfam" id="PF08028"/>
    </source>
</evidence>
<dbReference type="InterPro" id="IPR013107">
    <property type="entry name" value="Acyl-CoA_DH_C"/>
</dbReference>
<dbReference type="Pfam" id="PF08028">
    <property type="entry name" value="Acyl-CoA_dh_2"/>
    <property type="match status" value="1"/>
</dbReference>
<evidence type="ECO:0000313" key="5">
    <source>
        <dbReference type="Proteomes" id="UP000265619"/>
    </source>
</evidence>
<dbReference type="AlphaFoldDB" id="A0A9X8D931"/>
<gene>
    <name evidence="4" type="ORF">D3H34_03670</name>
</gene>
<dbReference type="InterPro" id="IPR050741">
    <property type="entry name" value="Acyl-CoA_dehydrogenase"/>
</dbReference>
<dbReference type="GO" id="GO:0033539">
    <property type="term" value="P:fatty acid beta-oxidation using acyl-CoA dehydrogenase"/>
    <property type="evidence" value="ECO:0007669"/>
    <property type="project" value="TreeGrafter"/>
</dbReference>
<dbReference type="Proteomes" id="UP000265619">
    <property type="component" value="Unassembled WGS sequence"/>
</dbReference>
<feature type="domain" description="Acyl-CoA dehydrogenase C-terminal" evidence="3">
    <location>
        <begin position="262"/>
        <end position="399"/>
    </location>
</feature>
<evidence type="ECO:0000313" key="4">
    <source>
        <dbReference type="EMBL" id="RIX84728.1"/>
    </source>
</evidence>
<evidence type="ECO:0000256" key="2">
    <source>
        <dbReference type="SAM" id="MobiDB-lite"/>
    </source>
</evidence>
<dbReference type="GO" id="GO:0016712">
    <property type="term" value="F:oxidoreductase activity, acting on paired donors, with incorporation or reduction of molecular oxygen, reduced flavin or flavoprotein as one donor, and incorporation of one atom of oxygen"/>
    <property type="evidence" value="ECO:0007669"/>
    <property type="project" value="TreeGrafter"/>
</dbReference>
<comment type="caution">
    <text evidence="4">The sequence shown here is derived from an EMBL/GenBank/DDBJ whole genome shotgun (WGS) entry which is preliminary data.</text>
</comment>
<dbReference type="PANTHER" id="PTHR48083:SF19">
    <property type="entry name" value="FLAVIN-DEPENDENT MONOOXYGENASE, OXYGENASE SUBUNIT HSAA"/>
    <property type="match status" value="1"/>
</dbReference>
<name>A0A9X8D931_9BURK</name>
<evidence type="ECO:0000256" key="1">
    <source>
        <dbReference type="ARBA" id="ARBA00023002"/>
    </source>
</evidence>
<dbReference type="InterPro" id="IPR046373">
    <property type="entry name" value="Acyl-CoA_Oxase/DH_mid-dom_sf"/>
</dbReference>
<organism evidence="4 5">
    <name type="scientific">Acidovorax cavernicola</name>
    <dbReference type="NCBI Taxonomy" id="1675792"/>
    <lineage>
        <taxon>Bacteria</taxon>
        <taxon>Pseudomonadati</taxon>
        <taxon>Pseudomonadota</taxon>
        <taxon>Betaproteobacteria</taxon>
        <taxon>Burkholderiales</taxon>
        <taxon>Comamonadaceae</taxon>
        <taxon>Acidovorax</taxon>
    </lineage>
</organism>
<dbReference type="GO" id="GO:0003995">
    <property type="term" value="F:acyl-CoA dehydrogenase activity"/>
    <property type="evidence" value="ECO:0007669"/>
    <property type="project" value="TreeGrafter"/>
</dbReference>
<reference evidence="4 5" key="1">
    <citation type="submission" date="2018-09" db="EMBL/GenBank/DDBJ databases">
        <title>Acidovorax cavernicola nov. sp. isolated from Gruta de las Maravillas (Aracena, Spain).</title>
        <authorList>
            <person name="Jurado V."/>
            <person name="Gutierrez-Patricio S."/>
            <person name="Gonzalez-Pimentel J.L."/>
            <person name="Miller A.Z."/>
            <person name="Laiz L."/>
            <person name="Saiz-Jimenez C."/>
        </authorList>
    </citation>
    <scope>NUCLEOTIDE SEQUENCE [LARGE SCALE GENOMIC DNA]</scope>
    <source>
        <strain evidence="4 5">1011MAR4D40.2</strain>
    </source>
</reference>
<feature type="region of interest" description="Disordered" evidence="2">
    <location>
        <begin position="1"/>
        <end position="31"/>
    </location>
</feature>
<sequence>MASLHDTPTRPAASTAHARPATTEPAPSSHQLAERFRPVFNRIAEHAAQREHERELAYAPVAWLKAARFGALRVPLAQGGLGASVEQLYDLLIELGEADSNLPQILRAHFAFIERLFAEIDPALHGPWMRLAADGVIFGNATTELGEGALGALQTTLTRDRDSTDAWRLDGDKFYSTGTLYADWISVAAQRLNDDGSSDRVIALVPAQAAGVERVDDWRGFGQRLSASGTTRFRQVRVKPEHVLLYVRDQPTPLTAHFQLTHLATLAGIARAIVRDAVAFVQPRKRVYSHGSGATPREDPLVQQVIGQLASTAFVAASTVQAVARGLGEVDRHLQRGEPVPEHLLFEVELNTAKAQAGIVDAVLHAGTRLFDIGGASALQEDRRLDRHWRNARTLASHNPTIYKGRVVGDHLLNGAQPTFYWAVGAIAS</sequence>
<keyword evidence="5" id="KW-1185">Reference proteome</keyword>
<dbReference type="Gene3D" id="1.20.140.10">
    <property type="entry name" value="Butyryl-CoA Dehydrogenase, subunit A, domain 3"/>
    <property type="match status" value="1"/>
</dbReference>
<dbReference type="RefSeq" id="WP_119552091.1">
    <property type="nucleotide sequence ID" value="NZ_QXMN01000002.1"/>
</dbReference>
<dbReference type="GO" id="GO:0050660">
    <property type="term" value="F:flavin adenine dinucleotide binding"/>
    <property type="evidence" value="ECO:0007669"/>
    <property type="project" value="InterPro"/>
</dbReference>
<dbReference type="PIRSF" id="PIRSF016578">
    <property type="entry name" value="HsaA"/>
    <property type="match status" value="1"/>
</dbReference>